<comment type="caution">
    <text evidence="4">The sequence shown here is derived from an EMBL/GenBank/DDBJ whole genome shotgun (WGS) entry which is preliminary data.</text>
</comment>
<dbReference type="InterPro" id="IPR036921">
    <property type="entry name" value="PurM-like_N_sf"/>
</dbReference>
<accession>A0A949NDT6</accession>
<dbReference type="RefSeq" id="WP_238721221.1">
    <property type="nucleotide sequence ID" value="NZ_JAHQCW010000009.1"/>
</dbReference>
<dbReference type="EMBL" id="JAHQCW010000009">
    <property type="protein sequence ID" value="MBU9736336.1"/>
    <property type="molecule type" value="Genomic_DNA"/>
</dbReference>
<dbReference type="InterPro" id="IPR016188">
    <property type="entry name" value="PurM-like_N"/>
</dbReference>
<dbReference type="CDD" id="cd06061">
    <property type="entry name" value="PurM-like1"/>
    <property type="match status" value="1"/>
</dbReference>
<dbReference type="Pfam" id="PF02769">
    <property type="entry name" value="AIRS_C"/>
    <property type="match status" value="1"/>
</dbReference>
<dbReference type="PANTHER" id="PTHR30303:SF4">
    <property type="entry name" value="HYDROGENASE EXPRESSION_FORMATION PROTEIN HYPE"/>
    <property type="match status" value="1"/>
</dbReference>
<reference evidence="4" key="1">
    <citation type="submission" date="2021-06" db="EMBL/GenBank/DDBJ databases">
        <title>Description of novel taxa of the family Lachnospiraceae.</title>
        <authorList>
            <person name="Chaplin A.V."/>
            <person name="Sokolova S.R."/>
            <person name="Pikina A.P."/>
            <person name="Korzhanova M."/>
            <person name="Belova V."/>
            <person name="Korostin D."/>
            <person name="Efimov B.A."/>
        </authorList>
    </citation>
    <scope>NUCLEOTIDE SEQUENCE</scope>
    <source>
        <strain evidence="4">ASD5720</strain>
    </source>
</reference>
<evidence type="ECO:0000256" key="1">
    <source>
        <dbReference type="ARBA" id="ARBA00006243"/>
    </source>
</evidence>
<dbReference type="InterPro" id="IPR036676">
    <property type="entry name" value="PurM-like_C_sf"/>
</dbReference>
<dbReference type="SUPFAM" id="SSF55326">
    <property type="entry name" value="PurM N-terminal domain-like"/>
    <property type="match status" value="1"/>
</dbReference>
<dbReference type="AlphaFoldDB" id="A0A949NDT6"/>
<evidence type="ECO:0000313" key="4">
    <source>
        <dbReference type="EMBL" id="MBU9736336.1"/>
    </source>
</evidence>
<dbReference type="Gene3D" id="3.90.650.10">
    <property type="entry name" value="PurM-like C-terminal domain"/>
    <property type="match status" value="1"/>
</dbReference>
<comment type="similarity">
    <text evidence="1">Belongs to the HypE family.</text>
</comment>
<dbReference type="InterPro" id="IPR011854">
    <property type="entry name" value="HypE"/>
</dbReference>
<dbReference type="PANTHER" id="PTHR30303">
    <property type="entry name" value="HYDROGENASE ISOENZYMES FORMATION PROTEIN HYPE"/>
    <property type="match status" value="1"/>
</dbReference>
<evidence type="ECO:0000313" key="5">
    <source>
        <dbReference type="Proteomes" id="UP000712157"/>
    </source>
</evidence>
<dbReference type="SUPFAM" id="SSF56042">
    <property type="entry name" value="PurM C-terminal domain-like"/>
    <property type="match status" value="1"/>
</dbReference>
<dbReference type="Gene3D" id="3.30.1330.10">
    <property type="entry name" value="PurM-like, N-terminal domain"/>
    <property type="match status" value="1"/>
</dbReference>
<organism evidence="4 5">
    <name type="scientific">Diplocloster agilis</name>
    <dbReference type="NCBI Taxonomy" id="2850323"/>
    <lineage>
        <taxon>Bacteria</taxon>
        <taxon>Bacillati</taxon>
        <taxon>Bacillota</taxon>
        <taxon>Clostridia</taxon>
        <taxon>Lachnospirales</taxon>
        <taxon>Lachnospiraceae</taxon>
        <taxon>Diplocloster</taxon>
    </lineage>
</organism>
<feature type="domain" description="PurM-like C-terminal" evidence="3">
    <location>
        <begin position="152"/>
        <end position="303"/>
    </location>
</feature>
<dbReference type="Proteomes" id="UP000712157">
    <property type="component" value="Unassembled WGS sequence"/>
</dbReference>
<dbReference type="Pfam" id="PF00586">
    <property type="entry name" value="AIRS"/>
    <property type="match status" value="1"/>
</dbReference>
<dbReference type="InterPro" id="IPR010918">
    <property type="entry name" value="PurM-like_C_dom"/>
</dbReference>
<gene>
    <name evidence="4" type="ORF">KTH89_07275</name>
</gene>
<sequence>MKIGKVPESVLKRSVFKQIKTKRPEVLVGAGVGEDCAVMQLEPDEVFVLSTDPITGTVQDVGRLCVHVTANDLASAGAEPVGILLTALLPEDMEEETLRGIMAQVEEVCEELHIQVMGGHTEVTRAVQQPLITVTGVGKVKKDRLVTTGGAKPGDDVVVTKWIGIEGTAIIAKEKEAQLLARYPEQMIRTAREFDQYISVVRDAAAALKSGVSAMHDVTEGGIYGALWELAEASGVGLDIDLMEIPVRQETIEICEYFDLNPYYLISSGCMLMTGPDGYGLVRALKQEGIPAAVIGKVTEGKARIVRNQGEITYLERPKTDELYRIYEV</sequence>
<evidence type="ECO:0000259" key="3">
    <source>
        <dbReference type="Pfam" id="PF02769"/>
    </source>
</evidence>
<feature type="domain" description="PurM-like N-terminal" evidence="2">
    <location>
        <begin position="33"/>
        <end position="140"/>
    </location>
</feature>
<proteinExistence type="inferred from homology"/>
<keyword evidence="5" id="KW-1185">Reference proteome</keyword>
<dbReference type="PIRSF" id="PIRSF005644">
    <property type="entry name" value="Hdrgns_mtr_HypE"/>
    <property type="match status" value="1"/>
</dbReference>
<evidence type="ECO:0000259" key="2">
    <source>
        <dbReference type="Pfam" id="PF00586"/>
    </source>
</evidence>
<protein>
    <submittedName>
        <fullName evidence="4">AIR synthase family protein</fullName>
    </submittedName>
</protein>
<dbReference type="GO" id="GO:0051604">
    <property type="term" value="P:protein maturation"/>
    <property type="evidence" value="ECO:0007669"/>
    <property type="project" value="TreeGrafter"/>
</dbReference>
<name>A0A949NDT6_9FIRM</name>